<organism evidence="1 2">
    <name type="scientific">Variovorax paradoxus</name>
    <dbReference type="NCBI Taxonomy" id="34073"/>
    <lineage>
        <taxon>Bacteria</taxon>
        <taxon>Pseudomonadati</taxon>
        <taxon>Pseudomonadota</taxon>
        <taxon>Betaproteobacteria</taxon>
        <taxon>Burkholderiales</taxon>
        <taxon>Comamonadaceae</taxon>
        <taxon>Variovorax</taxon>
    </lineage>
</organism>
<dbReference type="OrthoDB" id="8237640at2"/>
<dbReference type="AlphaFoldDB" id="A0A6I6HLJ7"/>
<accession>A0A6I6HLJ7</accession>
<evidence type="ECO:0000313" key="2">
    <source>
        <dbReference type="Proteomes" id="UP000425817"/>
    </source>
</evidence>
<evidence type="ECO:0008006" key="3">
    <source>
        <dbReference type="Google" id="ProtNLM"/>
    </source>
</evidence>
<sequence length="142" mass="15759">MPSPLENLCGPTKPLAAEPPDAREFAGLVRSGLARLADAQVMQLSVEGRFDLAYNAAHAMCLAALRWHGYRSGNRFIVFQVLPHTLELGPEVWRVLAKCHEIRNLGEYEGDMNVDERIVRDLIAACQRVSSKLSELPPPKPD</sequence>
<dbReference type="EMBL" id="CP046622">
    <property type="protein sequence ID" value="QGW83806.1"/>
    <property type="molecule type" value="Genomic_DNA"/>
</dbReference>
<gene>
    <name evidence="1" type="ORF">GOQ09_20470</name>
</gene>
<reference evidence="1 2" key="1">
    <citation type="submission" date="2019-12" db="EMBL/GenBank/DDBJ databases">
        <title>Hybrid Genome Assemblies of two High G+C Isolates from Undergraduate Microbiology Courses.</title>
        <authorList>
            <person name="Ne Ville C.J."/>
            <person name="Enright D."/>
            <person name="Hernandez I."/>
            <person name="Dodsworth J."/>
            <person name="Orwin P.M."/>
        </authorList>
    </citation>
    <scope>NUCLEOTIDE SEQUENCE [LARGE SCALE GENOMIC DNA]</scope>
    <source>
        <strain evidence="1 2">CSUSB</strain>
    </source>
</reference>
<name>A0A6I6HLJ7_VARPD</name>
<protein>
    <recommendedName>
        <fullName evidence="3">DUF4145 domain-containing protein</fullName>
    </recommendedName>
</protein>
<evidence type="ECO:0000313" key="1">
    <source>
        <dbReference type="EMBL" id="QGW83806.1"/>
    </source>
</evidence>
<dbReference type="Proteomes" id="UP000425817">
    <property type="component" value="Chromosome"/>
</dbReference>
<dbReference type="RefSeq" id="WP_157615225.1">
    <property type="nucleotide sequence ID" value="NZ_CP046622.1"/>
</dbReference>
<proteinExistence type="predicted"/>